<proteinExistence type="predicted"/>
<dbReference type="PROSITE" id="PS51257">
    <property type="entry name" value="PROKAR_LIPOPROTEIN"/>
    <property type="match status" value="1"/>
</dbReference>
<dbReference type="RefSeq" id="WP_047861068.1">
    <property type="nucleotide sequence ID" value="NZ_CP011509.1"/>
</dbReference>
<reference evidence="3 5" key="2">
    <citation type="submission" date="2018-08" db="EMBL/GenBank/DDBJ databases">
        <title>Genomic Encyclopedia of Archaeal and Bacterial Type Strains, Phase II (KMG-II): from individual species to whole genera.</title>
        <authorList>
            <person name="Goeker M."/>
        </authorList>
    </citation>
    <scope>NUCLEOTIDE SEQUENCE [LARGE SCALE GENOMIC DNA]</scope>
    <source>
        <strain evidence="3 5">DSM 2261</strain>
    </source>
</reference>
<feature type="signal peptide" evidence="1">
    <location>
        <begin position="1"/>
        <end position="17"/>
    </location>
</feature>
<feature type="chain" id="PRO_5042268957" evidence="1">
    <location>
        <begin position="18"/>
        <end position="220"/>
    </location>
</feature>
<evidence type="ECO:0000313" key="4">
    <source>
        <dbReference type="Proteomes" id="UP000035579"/>
    </source>
</evidence>
<dbReference type="EMBL" id="CP011509">
    <property type="protein sequence ID" value="AKJ08263.1"/>
    <property type="molecule type" value="Genomic_DNA"/>
</dbReference>
<name>A0AAC8TJE8_9BACT</name>
<protein>
    <submittedName>
        <fullName evidence="2">Hemagglutinin protein</fullName>
    </submittedName>
    <submittedName>
        <fullName evidence="3">Leucyl aminopeptidase</fullName>
    </submittedName>
</protein>
<evidence type="ECO:0000313" key="5">
    <source>
        <dbReference type="Proteomes" id="UP000256345"/>
    </source>
</evidence>
<evidence type="ECO:0000256" key="1">
    <source>
        <dbReference type="SAM" id="SignalP"/>
    </source>
</evidence>
<gene>
    <name evidence="2" type="ORF">AA314_09889</name>
    <name evidence="3" type="ORF">ATI61_1333</name>
</gene>
<dbReference type="EMBL" id="QUMU01000033">
    <property type="protein sequence ID" value="REG14211.1"/>
    <property type="molecule type" value="Genomic_DNA"/>
</dbReference>
<reference evidence="2 4" key="1">
    <citation type="submission" date="2015-05" db="EMBL/GenBank/DDBJ databases">
        <title>Genome assembly of Archangium gephyra DSM 2261.</title>
        <authorList>
            <person name="Sharma G."/>
            <person name="Subramanian S."/>
        </authorList>
    </citation>
    <scope>NUCLEOTIDE SEQUENCE [LARGE SCALE GENOMIC DNA]</scope>
    <source>
        <strain evidence="2 4">DSM 2261</strain>
    </source>
</reference>
<evidence type="ECO:0000313" key="3">
    <source>
        <dbReference type="EMBL" id="REG14211.1"/>
    </source>
</evidence>
<dbReference type="Proteomes" id="UP000256345">
    <property type="component" value="Unassembled WGS sequence"/>
</dbReference>
<accession>A0AAC8TJE8</accession>
<dbReference type="KEGG" id="age:AA314_09889"/>
<organism evidence="2 4">
    <name type="scientific">Archangium gephyra</name>
    <dbReference type="NCBI Taxonomy" id="48"/>
    <lineage>
        <taxon>Bacteria</taxon>
        <taxon>Pseudomonadati</taxon>
        <taxon>Myxococcota</taxon>
        <taxon>Myxococcia</taxon>
        <taxon>Myxococcales</taxon>
        <taxon>Cystobacterineae</taxon>
        <taxon>Archangiaceae</taxon>
        <taxon>Archangium</taxon>
    </lineage>
</organism>
<dbReference type="Gene3D" id="2.60.120.260">
    <property type="entry name" value="Galactose-binding domain-like"/>
    <property type="match status" value="1"/>
</dbReference>
<keyword evidence="5" id="KW-1185">Reference proteome</keyword>
<evidence type="ECO:0000313" key="2">
    <source>
        <dbReference type="EMBL" id="AKJ08263.1"/>
    </source>
</evidence>
<dbReference type="AlphaFoldDB" id="A0AAC8TJE8"/>
<dbReference type="Proteomes" id="UP000035579">
    <property type="component" value="Chromosome"/>
</dbReference>
<dbReference type="GO" id="GO:0004177">
    <property type="term" value="F:aminopeptidase activity"/>
    <property type="evidence" value="ECO:0007669"/>
    <property type="project" value="UniProtKB-KW"/>
</dbReference>
<keyword evidence="1" id="KW-0732">Signal</keyword>
<sequence>MRQNLLIVIASMSYALAACGGAALTPEEGLGVNEEGVVTLTAATFDATYQAPFCAGVGAACDSGALLNGRSDTFPEANRPNTLEASCADGTWSGYFAKRAIEHLTVSTPDGSALEAGKTVKLEATVYAYSLVQDKLDLFYTANVENPSWTYLGTYTPSRSGLNTFAVTYTLPAGGVQAVRANFRFVDSSNTNSAPSICSTGNYDDHDDLLFAVRSPVAFH</sequence>
<keyword evidence="3" id="KW-0645">Protease</keyword>
<keyword evidence="3" id="KW-0378">Hydrolase</keyword>
<keyword evidence="3" id="KW-0031">Aminopeptidase</keyword>